<dbReference type="Proteomes" id="UP000224871">
    <property type="component" value="Unassembled WGS sequence"/>
</dbReference>
<protein>
    <submittedName>
        <fullName evidence="1">N-acetyltransferase</fullName>
    </submittedName>
</protein>
<dbReference type="EMBL" id="FTLG01000237">
    <property type="protein sequence ID" value="SIP74985.1"/>
    <property type="molecule type" value="Genomic_DNA"/>
</dbReference>
<proteinExistence type="predicted"/>
<dbReference type="RefSeq" id="WP_086954271.1">
    <property type="nucleotide sequence ID" value="NZ_CAWNQC010000292.1"/>
</dbReference>
<sequence>MYRSKSFNIYHTVDPGSLARANSFSGRLSSVDIRASIVIKIVNQQDAINAAKRVLTETMSNNWDSFISAENQFRIRRLDEEQCRWISRYKNARNIFDYIIDSCEIDTETSSEQKHFIIAYFRGVPIGILYLLIKESNVLPEVVFLVTHCSIRGCGALLVERAINKSLELGKGADIRLLPLEDENVISAYENMGFMQSHGEMVLYPAQCSAKWRFNAAKNCYKYLFC</sequence>
<evidence type="ECO:0000313" key="4">
    <source>
        <dbReference type="Proteomes" id="UP000224871"/>
    </source>
</evidence>
<dbReference type="OrthoDB" id="6442235at2"/>
<evidence type="ECO:0000313" key="2">
    <source>
        <dbReference type="EMBL" id="SIP74985.1"/>
    </source>
</evidence>
<dbReference type="Gene3D" id="3.40.630.30">
    <property type="match status" value="1"/>
</dbReference>
<accession>A0A1N6N1M7</accession>
<reference evidence="1 4" key="3">
    <citation type="journal article" date="2017" name="Nat. Microbiol.">
        <title>Natural product diversity associated with the nematode symbionts Photorhabdus and Xenorhabdus.</title>
        <authorList>
            <person name="Tobias N.J."/>
            <person name="Wolff H."/>
            <person name="Djahanschiri B."/>
            <person name="Grundmann F."/>
            <person name="Kronenwerth M."/>
            <person name="Shi Y.M."/>
            <person name="Simonyi S."/>
            <person name="Grun P."/>
            <person name="Shapiro-Ilan D."/>
            <person name="Pidot S.J."/>
            <person name="Stinear T.P."/>
            <person name="Ebersberger I."/>
            <person name="Bode H.B."/>
        </authorList>
    </citation>
    <scope>NUCLEOTIDE SEQUENCE [LARGE SCALE GENOMIC DNA]</scope>
    <source>
        <strain evidence="1 4">DSM 16336</strain>
    </source>
</reference>
<evidence type="ECO:0000313" key="1">
    <source>
        <dbReference type="EMBL" id="PHM37232.1"/>
    </source>
</evidence>
<dbReference type="InterPro" id="IPR016181">
    <property type="entry name" value="Acyl_CoA_acyltransferase"/>
</dbReference>
<organism evidence="2 3">
    <name type="scientific">Xenorhabdus innexi</name>
    <dbReference type="NCBI Taxonomy" id="290109"/>
    <lineage>
        <taxon>Bacteria</taxon>
        <taxon>Pseudomonadati</taxon>
        <taxon>Pseudomonadota</taxon>
        <taxon>Gammaproteobacteria</taxon>
        <taxon>Enterobacterales</taxon>
        <taxon>Morganellaceae</taxon>
        <taxon>Xenorhabdus</taxon>
    </lineage>
</organism>
<dbReference type="AlphaFoldDB" id="A0A1N6N1M7"/>
<dbReference type="Proteomes" id="UP000196435">
    <property type="component" value="Unassembled WGS sequence"/>
</dbReference>
<dbReference type="EMBL" id="NIBU01000009">
    <property type="protein sequence ID" value="PHM37232.1"/>
    <property type="molecule type" value="Genomic_DNA"/>
</dbReference>
<gene>
    <name evidence="1" type="ORF">Xinn_01199</name>
    <name evidence="2" type="ORF">XIS1_900020</name>
</gene>
<evidence type="ECO:0000313" key="3">
    <source>
        <dbReference type="Proteomes" id="UP000196435"/>
    </source>
</evidence>
<reference evidence="3" key="1">
    <citation type="submission" date="2016-12" db="EMBL/GenBank/DDBJ databases">
        <authorList>
            <person name="Gaudriault S."/>
        </authorList>
    </citation>
    <scope>NUCLEOTIDE SEQUENCE [LARGE SCALE GENOMIC DNA]</scope>
    <source>
        <strain evidence="3">HGB1681 (deposited as PTA-6826 in the American Type Culture Collection)</strain>
    </source>
</reference>
<name>A0A1N6N1M7_9GAMM</name>
<dbReference type="SUPFAM" id="SSF55729">
    <property type="entry name" value="Acyl-CoA N-acyltransferases (Nat)"/>
    <property type="match status" value="1"/>
</dbReference>
<reference evidence="2" key="2">
    <citation type="submission" date="2016-12" db="EMBL/GenBank/DDBJ databases">
        <authorList>
            <person name="Song W.-J."/>
            <person name="Kurnit D.M."/>
        </authorList>
    </citation>
    <scope>NUCLEOTIDE SEQUENCE [LARGE SCALE GENOMIC DNA]</scope>
    <source>
        <strain evidence="2">HGB1681</strain>
    </source>
</reference>
<keyword evidence="4" id="KW-1185">Reference proteome</keyword>